<name>A0AAV7WR47_PLEWA</name>
<proteinExistence type="predicted"/>
<organism evidence="2 3">
    <name type="scientific">Pleurodeles waltl</name>
    <name type="common">Iberian ribbed newt</name>
    <dbReference type="NCBI Taxonomy" id="8319"/>
    <lineage>
        <taxon>Eukaryota</taxon>
        <taxon>Metazoa</taxon>
        <taxon>Chordata</taxon>
        <taxon>Craniata</taxon>
        <taxon>Vertebrata</taxon>
        <taxon>Euteleostomi</taxon>
        <taxon>Amphibia</taxon>
        <taxon>Batrachia</taxon>
        <taxon>Caudata</taxon>
        <taxon>Salamandroidea</taxon>
        <taxon>Salamandridae</taxon>
        <taxon>Pleurodelinae</taxon>
        <taxon>Pleurodeles</taxon>
    </lineage>
</organism>
<feature type="region of interest" description="Disordered" evidence="1">
    <location>
        <begin position="133"/>
        <end position="152"/>
    </location>
</feature>
<evidence type="ECO:0000313" key="2">
    <source>
        <dbReference type="EMBL" id="KAJ1216573.1"/>
    </source>
</evidence>
<gene>
    <name evidence="2" type="ORF">NDU88_004174</name>
</gene>
<evidence type="ECO:0000313" key="3">
    <source>
        <dbReference type="Proteomes" id="UP001066276"/>
    </source>
</evidence>
<evidence type="ECO:0000256" key="1">
    <source>
        <dbReference type="SAM" id="MobiDB-lite"/>
    </source>
</evidence>
<dbReference type="EMBL" id="JANPWB010000001">
    <property type="protein sequence ID" value="KAJ1216573.1"/>
    <property type="molecule type" value="Genomic_DNA"/>
</dbReference>
<sequence length="152" mass="16211">MLGGARKGFPHRRCSNRLRACDMLAADWMLQGALEEMQYGAPTKMAAPIPDGDVGDKEQPSTSWGVAGFVGIAGRDKDTLDYDEEDCLEEGEIVEEEAGDQLVMALASGSGRMVNNQRSVGVLQMVVQKPLQSDVGGSEECKEDSGAVSIST</sequence>
<reference evidence="2" key="1">
    <citation type="journal article" date="2022" name="bioRxiv">
        <title>Sequencing and chromosome-scale assembly of the giantPleurodeles waltlgenome.</title>
        <authorList>
            <person name="Brown T."/>
            <person name="Elewa A."/>
            <person name="Iarovenko S."/>
            <person name="Subramanian E."/>
            <person name="Araus A.J."/>
            <person name="Petzold A."/>
            <person name="Susuki M."/>
            <person name="Suzuki K.-i.T."/>
            <person name="Hayashi T."/>
            <person name="Toyoda A."/>
            <person name="Oliveira C."/>
            <person name="Osipova E."/>
            <person name="Leigh N.D."/>
            <person name="Simon A."/>
            <person name="Yun M.H."/>
        </authorList>
    </citation>
    <scope>NUCLEOTIDE SEQUENCE</scope>
    <source>
        <strain evidence="2">20211129_DDA</strain>
        <tissue evidence="2">Liver</tissue>
    </source>
</reference>
<protein>
    <submittedName>
        <fullName evidence="2">Uncharacterized protein</fullName>
    </submittedName>
</protein>
<keyword evidence="3" id="KW-1185">Reference proteome</keyword>
<comment type="caution">
    <text evidence="2">The sequence shown here is derived from an EMBL/GenBank/DDBJ whole genome shotgun (WGS) entry which is preliminary data.</text>
</comment>
<accession>A0AAV7WR47</accession>
<dbReference type="AlphaFoldDB" id="A0AAV7WR47"/>
<dbReference type="Proteomes" id="UP001066276">
    <property type="component" value="Chromosome 1_1"/>
</dbReference>